<feature type="region of interest" description="Disordered" evidence="1">
    <location>
        <begin position="83"/>
        <end position="121"/>
    </location>
</feature>
<evidence type="ECO:0000313" key="4">
    <source>
        <dbReference type="Proteomes" id="UP001321749"/>
    </source>
</evidence>
<dbReference type="EMBL" id="MU864949">
    <property type="protein sequence ID" value="KAK4464300.1"/>
    <property type="molecule type" value="Genomic_DNA"/>
</dbReference>
<comment type="caution">
    <text evidence="3">The sequence shown here is derived from an EMBL/GenBank/DDBJ whole genome shotgun (WGS) entry which is preliminary data.</text>
</comment>
<dbReference type="Proteomes" id="UP001321749">
    <property type="component" value="Unassembled WGS sequence"/>
</dbReference>
<dbReference type="InterPro" id="IPR013897">
    <property type="entry name" value="Duc1"/>
</dbReference>
<proteinExistence type="predicted"/>
<gene>
    <name evidence="3" type="ORF">QBC42DRAFT_220759</name>
</gene>
<feature type="compositionally biased region" description="Basic and acidic residues" evidence="1">
    <location>
        <begin position="336"/>
        <end position="357"/>
    </location>
</feature>
<dbReference type="AlphaFoldDB" id="A0AAV9HVY0"/>
<dbReference type="PANTHER" id="PTHR34826">
    <property type="entry name" value="UPF0590 PROTEIN C409.17C"/>
    <property type="match status" value="1"/>
</dbReference>
<protein>
    <recommendedName>
        <fullName evidence="2">Domain of unknown function at the cortex 1 domain-containing protein</fullName>
    </recommendedName>
</protein>
<reference evidence="3" key="2">
    <citation type="submission" date="2023-06" db="EMBL/GenBank/DDBJ databases">
        <authorList>
            <consortium name="Lawrence Berkeley National Laboratory"/>
            <person name="Mondo S.J."/>
            <person name="Hensen N."/>
            <person name="Bonometti L."/>
            <person name="Westerberg I."/>
            <person name="Brannstrom I.O."/>
            <person name="Guillou S."/>
            <person name="Cros-Aarteil S."/>
            <person name="Calhoun S."/>
            <person name="Haridas S."/>
            <person name="Kuo A."/>
            <person name="Pangilinan J."/>
            <person name="Riley R."/>
            <person name="Labutti K."/>
            <person name="Andreopoulos B."/>
            <person name="Lipzen A."/>
            <person name="Chen C."/>
            <person name="Yanf M."/>
            <person name="Daum C."/>
            <person name="Ng V."/>
            <person name="Clum A."/>
            <person name="Steindorff A."/>
            <person name="Ohm R."/>
            <person name="Martin F."/>
            <person name="Silar P."/>
            <person name="Natvig D."/>
            <person name="Lalanne C."/>
            <person name="Gautier V."/>
            <person name="Ament-Velasquez S.L."/>
            <person name="Kruys A."/>
            <person name="Hutchinson M.I."/>
            <person name="Powell A.J."/>
            <person name="Barry K."/>
            <person name="Miller A.N."/>
            <person name="Grigoriev I.V."/>
            <person name="Debuchy R."/>
            <person name="Gladieux P."/>
            <person name="Thoren M.H."/>
            <person name="Johannesson H."/>
        </authorList>
    </citation>
    <scope>NUCLEOTIDE SEQUENCE</scope>
    <source>
        <strain evidence="3">PSN324</strain>
    </source>
</reference>
<feature type="domain" description="Domain of unknown function at the cortex 1" evidence="2">
    <location>
        <begin position="7"/>
        <end position="309"/>
    </location>
</feature>
<evidence type="ECO:0000256" key="1">
    <source>
        <dbReference type="SAM" id="MobiDB-lite"/>
    </source>
</evidence>
<name>A0AAV9HVY0_9PEZI</name>
<accession>A0AAV9HVY0</accession>
<reference evidence="3" key="1">
    <citation type="journal article" date="2023" name="Mol. Phylogenet. Evol.">
        <title>Genome-scale phylogeny and comparative genomics of the fungal order Sordariales.</title>
        <authorList>
            <person name="Hensen N."/>
            <person name="Bonometti L."/>
            <person name="Westerberg I."/>
            <person name="Brannstrom I.O."/>
            <person name="Guillou S."/>
            <person name="Cros-Aarteil S."/>
            <person name="Calhoun S."/>
            <person name="Haridas S."/>
            <person name="Kuo A."/>
            <person name="Mondo S."/>
            <person name="Pangilinan J."/>
            <person name="Riley R."/>
            <person name="LaButti K."/>
            <person name="Andreopoulos B."/>
            <person name="Lipzen A."/>
            <person name="Chen C."/>
            <person name="Yan M."/>
            <person name="Daum C."/>
            <person name="Ng V."/>
            <person name="Clum A."/>
            <person name="Steindorff A."/>
            <person name="Ohm R.A."/>
            <person name="Martin F."/>
            <person name="Silar P."/>
            <person name="Natvig D.O."/>
            <person name="Lalanne C."/>
            <person name="Gautier V."/>
            <person name="Ament-Velasquez S.L."/>
            <person name="Kruys A."/>
            <person name="Hutchinson M.I."/>
            <person name="Powell A.J."/>
            <person name="Barry K."/>
            <person name="Miller A.N."/>
            <person name="Grigoriev I.V."/>
            <person name="Debuchy R."/>
            <person name="Gladieux P."/>
            <person name="Hiltunen Thoren M."/>
            <person name="Johannesson H."/>
        </authorList>
    </citation>
    <scope>NUCLEOTIDE SEQUENCE</scope>
    <source>
        <strain evidence="3">PSN324</strain>
    </source>
</reference>
<keyword evidence="4" id="KW-1185">Reference proteome</keyword>
<feature type="compositionally biased region" description="Basic and acidic residues" evidence="1">
    <location>
        <begin position="365"/>
        <end position="378"/>
    </location>
</feature>
<organism evidence="3 4">
    <name type="scientific">Cladorrhinum samala</name>
    <dbReference type="NCBI Taxonomy" id="585594"/>
    <lineage>
        <taxon>Eukaryota</taxon>
        <taxon>Fungi</taxon>
        <taxon>Dikarya</taxon>
        <taxon>Ascomycota</taxon>
        <taxon>Pezizomycotina</taxon>
        <taxon>Sordariomycetes</taxon>
        <taxon>Sordariomycetidae</taxon>
        <taxon>Sordariales</taxon>
        <taxon>Podosporaceae</taxon>
        <taxon>Cladorrhinum</taxon>
    </lineage>
</organism>
<evidence type="ECO:0000313" key="3">
    <source>
        <dbReference type="EMBL" id="KAK4464300.1"/>
    </source>
</evidence>
<feature type="compositionally biased region" description="Acidic residues" evidence="1">
    <location>
        <begin position="100"/>
        <end position="109"/>
    </location>
</feature>
<feature type="region of interest" description="Disordered" evidence="1">
    <location>
        <begin position="365"/>
        <end position="384"/>
    </location>
</feature>
<dbReference type="Pfam" id="PF08588">
    <property type="entry name" value="Duc1"/>
    <property type="match status" value="1"/>
</dbReference>
<evidence type="ECO:0000259" key="2">
    <source>
        <dbReference type="Pfam" id="PF08588"/>
    </source>
</evidence>
<sequence length="384" mass="43338">MAEKYIIRVTAGPDYDMDCQQEVPVNSPRPLKFSTDLMDIELNVRVQHYRGLPRNSPSTSPYFDREPHKYNNDQYSISLKFTPKKPQEDMTTLTEGGERVDDEGEEVPDDVATRGISGNDLQFGNDFDHPIRDRLPPGFGTAMNIVKWWIDPGLEGDAYADKPYLYGAALSSFNAVHVGPPKEEEEKKDGEEGGEVGIWVEEGGDQAGLEWRSELGVPEDAKRRMKWALDKANKEKWVWEYGRTYGADFYNPYIDFKDYALRLPGFNLPIMKYWDGQGLRNHPKHSHQLRYVLRNRSTGHVYLVVLFTLHLAEDINEDGSLKPAAIEALRTSSGAEGEKGEPLADPKPKDNGGFDEDKALEEAKKKLEGVSLDEKPDGGNDDVD</sequence>
<dbReference type="PANTHER" id="PTHR34826:SF2">
    <property type="entry name" value="UPF0590 PROTEIN C409.17C"/>
    <property type="match status" value="1"/>
</dbReference>
<feature type="region of interest" description="Disordered" evidence="1">
    <location>
        <begin position="331"/>
        <end position="357"/>
    </location>
</feature>